<reference evidence="4" key="1">
    <citation type="journal article" date="2014" name="Int. J. Syst. Evol. Microbiol.">
        <title>Complete genome sequence of Corynebacterium casei LMG S-19264T (=DSM 44701T), isolated from a smear-ripened cheese.</title>
        <authorList>
            <consortium name="US DOE Joint Genome Institute (JGI-PGF)"/>
            <person name="Walter F."/>
            <person name="Albersmeier A."/>
            <person name="Kalinowski J."/>
            <person name="Ruckert C."/>
        </authorList>
    </citation>
    <scope>NUCLEOTIDE SEQUENCE</scope>
    <source>
        <strain evidence="4">CGMCC 1.16067</strain>
    </source>
</reference>
<dbReference type="PANTHER" id="PTHR37957">
    <property type="entry name" value="BLR7070 PROTEIN"/>
    <property type="match status" value="1"/>
</dbReference>
<evidence type="ECO:0000313" key="5">
    <source>
        <dbReference type="Proteomes" id="UP000649179"/>
    </source>
</evidence>
<feature type="signal peptide" evidence="2">
    <location>
        <begin position="1"/>
        <end position="27"/>
    </location>
</feature>
<feature type="chain" id="PRO_5039456100" description="Phytase-like domain-containing protein" evidence="2">
    <location>
        <begin position="28"/>
        <end position="451"/>
    </location>
</feature>
<accession>A0A917BM17</accession>
<gene>
    <name evidence="4" type="ORF">GCM10011519_22330</name>
</gene>
<dbReference type="Proteomes" id="UP000649179">
    <property type="component" value="Unassembled WGS sequence"/>
</dbReference>
<name>A0A917BM17_9ACTN</name>
<dbReference type="Pfam" id="PF13449">
    <property type="entry name" value="Phytase-like"/>
    <property type="match status" value="1"/>
</dbReference>
<dbReference type="SUPFAM" id="SSF75011">
    <property type="entry name" value="3-carboxy-cis,cis-mucoante lactonizing enzyme"/>
    <property type="match status" value="1"/>
</dbReference>
<dbReference type="EMBL" id="BMKQ01000001">
    <property type="protein sequence ID" value="GGF47839.1"/>
    <property type="molecule type" value="Genomic_DNA"/>
</dbReference>
<feature type="compositionally biased region" description="Polar residues" evidence="1">
    <location>
        <begin position="133"/>
        <end position="146"/>
    </location>
</feature>
<feature type="region of interest" description="Disordered" evidence="1">
    <location>
        <begin position="130"/>
        <end position="149"/>
    </location>
</feature>
<dbReference type="PANTHER" id="PTHR37957:SF1">
    <property type="entry name" value="PHYTASE-LIKE DOMAIN-CONTAINING PROTEIN"/>
    <property type="match status" value="1"/>
</dbReference>
<protein>
    <recommendedName>
        <fullName evidence="3">Phytase-like domain-containing protein</fullName>
    </recommendedName>
</protein>
<sequence>MRLLAVQKTSRAALGALALTLTTGALAGPALADDHGDGSVVRVYAPHVRPLATIGGTRVEGGAYGSSFVAKPGRSDRFYGLTDRGPNVDGPDGTKIEPLPDFQPAIGEFRLKDGKARLVRRIGLAAADGTPYNGRTNPANPTNETITDLDGTVLPPSPEGYDPEGLAAMPDGTFWVSDEYGPFITHVDRRGRAIARLSPTDGSLPRELAEREPNKGMEGLTVTPDGRTLVGIMQAGLNAPDGPKSKNLSALRIVTVDLRTRATKEYVYTLHTDGDPTTGVSEISALDDHRFLVDERDGKAEPGANKLLYEIDLRGATDIGPHSPVPGSSYDPARGGLLVGGENVEDIAGHSDTADTVANLADAGITPVSSSVFLDVAGLVSSIDPRGYFFGHDKIEGVAVLDRGKRLLISNDNDFGIAGVREQQPPYTLEPKLLPNGRQDDGELLEVRTGR</sequence>
<reference evidence="4" key="2">
    <citation type="submission" date="2020-09" db="EMBL/GenBank/DDBJ databases">
        <authorList>
            <person name="Sun Q."/>
            <person name="Zhou Y."/>
        </authorList>
    </citation>
    <scope>NUCLEOTIDE SEQUENCE</scope>
    <source>
        <strain evidence="4">CGMCC 1.16067</strain>
    </source>
</reference>
<evidence type="ECO:0000259" key="3">
    <source>
        <dbReference type="Pfam" id="PF13449"/>
    </source>
</evidence>
<feature type="domain" description="Phytase-like" evidence="3">
    <location>
        <begin position="66"/>
        <end position="415"/>
    </location>
</feature>
<evidence type="ECO:0000313" key="4">
    <source>
        <dbReference type="EMBL" id="GGF47839.1"/>
    </source>
</evidence>
<evidence type="ECO:0000256" key="1">
    <source>
        <dbReference type="SAM" id="MobiDB-lite"/>
    </source>
</evidence>
<proteinExistence type="predicted"/>
<evidence type="ECO:0000256" key="2">
    <source>
        <dbReference type="SAM" id="SignalP"/>
    </source>
</evidence>
<dbReference type="InterPro" id="IPR027372">
    <property type="entry name" value="Phytase-like_dom"/>
</dbReference>
<comment type="caution">
    <text evidence="4">The sequence shown here is derived from an EMBL/GenBank/DDBJ whole genome shotgun (WGS) entry which is preliminary data.</text>
</comment>
<keyword evidence="2" id="KW-0732">Signal</keyword>
<dbReference type="AlphaFoldDB" id="A0A917BM17"/>
<organism evidence="4 5">
    <name type="scientific">Marmoricola endophyticus</name>
    <dbReference type="NCBI Taxonomy" id="2040280"/>
    <lineage>
        <taxon>Bacteria</taxon>
        <taxon>Bacillati</taxon>
        <taxon>Actinomycetota</taxon>
        <taxon>Actinomycetes</taxon>
        <taxon>Propionibacteriales</taxon>
        <taxon>Nocardioidaceae</taxon>
        <taxon>Marmoricola</taxon>
    </lineage>
</organism>
<keyword evidence="5" id="KW-1185">Reference proteome</keyword>